<reference evidence="7 8" key="1">
    <citation type="submission" date="2020-07" db="EMBL/GenBank/DDBJ databases">
        <title>Moheibacter lacus sp. nov., a member of the family Flavobacteriaceae isolated from freshwater lake sediment.</title>
        <authorList>
            <person name="Liu Y."/>
        </authorList>
    </citation>
    <scope>NUCLEOTIDE SEQUENCE [LARGE SCALE GENOMIC DNA]</scope>
    <source>
        <strain evidence="7 8">BDHS18</strain>
    </source>
</reference>
<dbReference type="InterPro" id="IPR006027">
    <property type="entry name" value="NusB_RsmB_TIM44"/>
</dbReference>
<evidence type="ECO:0000256" key="2">
    <source>
        <dbReference type="ARBA" id="ARBA00022814"/>
    </source>
</evidence>
<dbReference type="EMBL" id="JACDZE010000001">
    <property type="protein sequence ID" value="MBA5628473.1"/>
    <property type="molecule type" value="Genomic_DNA"/>
</dbReference>
<keyword evidence="2" id="KW-0889">Transcription antitermination</keyword>
<protein>
    <submittedName>
        <fullName evidence="7">Transcription antitermination factor NusB</fullName>
    </submittedName>
</protein>
<dbReference type="GO" id="GO:0005829">
    <property type="term" value="C:cytosol"/>
    <property type="evidence" value="ECO:0007669"/>
    <property type="project" value="TreeGrafter"/>
</dbReference>
<gene>
    <name evidence="7" type="primary">nusB</name>
    <name evidence="7" type="ORF">HU137_01665</name>
</gene>
<dbReference type="GO" id="GO:0006353">
    <property type="term" value="P:DNA-templated transcription termination"/>
    <property type="evidence" value="ECO:0007669"/>
    <property type="project" value="InterPro"/>
</dbReference>
<evidence type="ECO:0000313" key="7">
    <source>
        <dbReference type="EMBL" id="MBA5628473.1"/>
    </source>
</evidence>
<organism evidence="7 8">
    <name type="scientific">Moheibacter lacus</name>
    <dbReference type="NCBI Taxonomy" id="2745851"/>
    <lineage>
        <taxon>Bacteria</taxon>
        <taxon>Pseudomonadati</taxon>
        <taxon>Bacteroidota</taxon>
        <taxon>Flavobacteriia</taxon>
        <taxon>Flavobacteriales</taxon>
        <taxon>Weeksellaceae</taxon>
        <taxon>Moheibacter</taxon>
    </lineage>
</organism>
<evidence type="ECO:0000256" key="3">
    <source>
        <dbReference type="ARBA" id="ARBA00022884"/>
    </source>
</evidence>
<accession>A0A838ZR18</accession>
<dbReference type="PANTHER" id="PTHR11078">
    <property type="entry name" value="N UTILIZATION SUBSTANCE PROTEIN B-RELATED"/>
    <property type="match status" value="1"/>
</dbReference>
<keyword evidence="8" id="KW-1185">Reference proteome</keyword>
<proteinExistence type="inferred from homology"/>
<keyword evidence="3" id="KW-0694">RNA-binding</keyword>
<keyword evidence="4" id="KW-0805">Transcription regulation</keyword>
<comment type="caution">
    <text evidence="7">The sequence shown here is derived from an EMBL/GenBank/DDBJ whole genome shotgun (WGS) entry which is preliminary data.</text>
</comment>
<keyword evidence="5" id="KW-0804">Transcription</keyword>
<dbReference type="GO" id="GO:0003723">
    <property type="term" value="F:RNA binding"/>
    <property type="evidence" value="ECO:0007669"/>
    <property type="project" value="UniProtKB-KW"/>
</dbReference>
<evidence type="ECO:0000256" key="5">
    <source>
        <dbReference type="ARBA" id="ARBA00023163"/>
    </source>
</evidence>
<dbReference type="NCBIfam" id="TIGR01951">
    <property type="entry name" value="nusB"/>
    <property type="match status" value="1"/>
</dbReference>
<dbReference type="Proteomes" id="UP000552241">
    <property type="component" value="Unassembled WGS sequence"/>
</dbReference>
<dbReference type="InterPro" id="IPR011605">
    <property type="entry name" value="NusB_fam"/>
</dbReference>
<dbReference type="Pfam" id="PF01029">
    <property type="entry name" value="NusB"/>
    <property type="match status" value="1"/>
</dbReference>
<sequence length="304" mass="35965">MLGRRQLREKAMQAVYAWKTSGEDADQRSIERNMLKGVDEIYDLYIYLLNLLEFQKSIAEHKMELAKNKNFPTPEDLNPNLKFVENPIFRILDENEELNAYSSKNKQLQWDLLDTYPNSIFKEIIATEEYAAYMNNPQRSFDADKDFVIGLYEKFIAPNENLHDWLEEKNLYWADDLHIANSMVVTTLKSFVPKSSGKIKLFKVYKDDDDREFIIELFRKTIRYSEETLKMIEEKATNWELDRIAVLDLVLMQMALTEFHYFQNIPPKVTLNEYIDLSKIYSTEKSKIFVNGILDRSLKELKGF</sequence>
<dbReference type="SUPFAM" id="SSF48013">
    <property type="entry name" value="NusB-like"/>
    <property type="match status" value="1"/>
</dbReference>
<dbReference type="InterPro" id="IPR035926">
    <property type="entry name" value="NusB-like_sf"/>
</dbReference>
<comment type="similarity">
    <text evidence="1">Belongs to the NusB family.</text>
</comment>
<dbReference type="PANTHER" id="PTHR11078:SF3">
    <property type="entry name" value="ANTITERMINATION NUSB DOMAIN-CONTAINING PROTEIN"/>
    <property type="match status" value="1"/>
</dbReference>
<dbReference type="AlphaFoldDB" id="A0A838ZR18"/>
<evidence type="ECO:0000259" key="6">
    <source>
        <dbReference type="Pfam" id="PF01029"/>
    </source>
</evidence>
<dbReference type="Gene3D" id="1.10.940.10">
    <property type="entry name" value="NusB-like"/>
    <property type="match status" value="1"/>
</dbReference>
<evidence type="ECO:0000256" key="1">
    <source>
        <dbReference type="ARBA" id="ARBA00005952"/>
    </source>
</evidence>
<name>A0A838ZR18_9FLAO</name>
<evidence type="ECO:0000256" key="4">
    <source>
        <dbReference type="ARBA" id="ARBA00023015"/>
    </source>
</evidence>
<dbReference type="GO" id="GO:0031564">
    <property type="term" value="P:transcription antitermination"/>
    <property type="evidence" value="ECO:0007669"/>
    <property type="project" value="UniProtKB-KW"/>
</dbReference>
<dbReference type="RefSeq" id="WP_182042072.1">
    <property type="nucleotide sequence ID" value="NZ_JACDZE010000001.1"/>
</dbReference>
<evidence type="ECO:0000313" key="8">
    <source>
        <dbReference type="Proteomes" id="UP000552241"/>
    </source>
</evidence>
<feature type="domain" description="NusB/RsmB/TIM44" evidence="6">
    <location>
        <begin position="206"/>
        <end position="298"/>
    </location>
</feature>